<sequence length="346" mass="38290">MTLFLLAVVLVLLNAKMSLEASEDPIVGVIRDTVGCKNLKDCEVPKIKALALDKFPKNLKKEVEVSVKIVVVLEQQTNKTDKKIGENLMNAIMIALDACSRSQMAYTSSYNRALSAKSKTLKMIKGVEEVALSEDKSMSCVVMSTLKKYTRDHCQICQRMIPDFMDGLTAEKMANNLVKSLTDKAPAHIKDYSESIKTFAANAAAYMDKLVVCVKGGKKVDGCRNIEEEATLCSRMGTMFNLGKQVIGFMATIGTTITTEIQGFIGRVTTTHKAYKQCLQSGAAASVNISSSVVDPSIIDKYEEKVKTQIKPLKDVATRALQTKLRMLRERKLQRSLRGSRSQQRR</sequence>
<evidence type="ECO:0000313" key="3">
    <source>
        <dbReference type="EMBL" id="JAG59837.1"/>
    </source>
</evidence>
<reference evidence="2" key="2">
    <citation type="submission" date="2014-07" db="EMBL/GenBank/DDBJ databases">
        <authorList>
            <person name="Hull J."/>
        </authorList>
    </citation>
    <scope>NUCLEOTIDE SEQUENCE</scope>
</reference>
<reference evidence="2" key="1">
    <citation type="journal article" date="2014" name="PLoS ONE">
        <title>Transcriptome-Based Identification of ABC Transporters in the Western Tarnished Plant Bug Lygus hesperus.</title>
        <authorList>
            <person name="Hull J.J."/>
            <person name="Chaney K."/>
            <person name="Geib S.M."/>
            <person name="Fabrick J.A."/>
            <person name="Brent C.S."/>
            <person name="Walsh D."/>
            <person name="Lavine L.C."/>
        </authorList>
    </citation>
    <scope>NUCLEOTIDE SEQUENCE</scope>
</reference>
<gene>
    <name evidence="2" type="primary">bglX_0</name>
    <name evidence="2" type="ORF">CM83_99304</name>
</gene>
<feature type="chain" id="PRO_5015033697" evidence="1">
    <location>
        <begin position="22"/>
        <end position="346"/>
    </location>
</feature>
<dbReference type="EMBL" id="GBRD01005984">
    <property type="protein sequence ID" value="JAG59837.1"/>
    <property type="molecule type" value="Transcribed_RNA"/>
</dbReference>
<name>A0A0A9WNT1_LYGHE</name>
<feature type="signal peptide" evidence="1">
    <location>
        <begin position="1"/>
        <end position="21"/>
    </location>
</feature>
<dbReference type="AlphaFoldDB" id="A0A0A9WNT1"/>
<evidence type="ECO:0000313" key="2">
    <source>
        <dbReference type="EMBL" id="JAG09454.1"/>
    </source>
</evidence>
<proteinExistence type="predicted"/>
<evidence type="ECO:0000256" key="1">
    <source>
        <dbReference type="SAM" id="SignalP"/>
    </source>
</evidence>
<dbReference type="EMBL" id="GBHO01034150">
    <property type="protein sequence ID" value="JAG09454.1"/>
    <property type="molecule type" value="Transcribed_RNA"/>
</dbReference>
<keyword evidence="1" id="KW-0732">Signal</keyword>
<accession>A0A0A9WNT1</accession>
<organism evidence="2">
    <name type="scientific">Lygus hesperus</name>
    <name type="common">Western plant bug</name>
    <dbReference type="NCBI Taxonomy" id="30085"/>
    <lineage>
        <taxon>Eukaryota</taxon>
        <taxon>Metazoa</taxon>
        <taxon>Ecdysozoa</taxon>
        <taxon>Arthropoda</taxon>
        <taxon>Hexapoda</taxon>
        <taxon>Insecta</taxon>
        <taxon>Pterygota</taxon>
        <taxon>Neoptera</taxon>
        <taxon>Paraneoptera</taxon>
        <taxon>Hemiptera</taxon>
        <taxon>Heteroptera</taxon>
        <taxon>Panheteroptera</taxon>
        <taxon>Cimicomorpha</taxon>
        <taxon>Miridae</taxon>
        <taxon>Mirini</taxon>
        <taxon>Lygus</taxon>
    </lineage>
</organism>
<protein>
    <submittedName>
        <fullName evidence="2">Periplasmic beta-glucosidase</fullName>
    </submittedName>
</protein>
<reference evidence="3" key="3">
    <citation type="submission" date="2014-09" db="EMBL/GenBank/DDBJ databases">
        <authorList>
            <person name="Magalhaes I.L.F."/>
            <person name="Oliveira U."/>
            <person name="Santos F.R."/>
            <person name="Vidigal T.H.D.A."/>
            <person name="Brescovit A.D."/>
            <person name="Santos A.J."/>
        </authorList>
    </citation>
    <scope>NUCLEOTIDE SEQUENCE</scope>
</reference>